<keyword evidence="1" id="KW-1133">Transmembrane helix</keyword>
<evidence type="ECO:0000313" key="4">
    <source>
        <dbReference type="Proteomes" id="UP000321960"/>
    </source>
</evidence>
<gene>
    <name evidence="3" type="ORF">GCM10007888_11570</name>
    <name evidence="2" type="ORF">MOX02_24420</name>
</gene>
<evidence type="ECO:0000313" key="3">
    <source>
        <dbReference type="EMBL" id="GLS62776.1"/>
    </source>
</evidence>
<dbReference type="Proteomes" id="UP001156856">
    <property type="component" value="Unassembled WGS sequence"/>
</dbReference>
<feature type="transmembrane region" description="Helical" evidence="1">
    <location>
        <begin position="204"/>
        <end position="222"/>
    </location>
</feature>
<protein>
    <recommendedName>
        <fullName evidence="6">Ceramidase</fullName>
    </recommendedName>
</protein>
<keyword evidence="1" id="KW-0812">Transmembrane</keyword>
<reference evidence="5" key="2">
    <citation type="journal article" date="2019" name="Int. J. Syst. Evol. Microbiol.">
        <title>The Global Catalogue of Microorganisms (GCM) 10K type strain sequencing project: providing services to taxonomists for standard genome sequencing and annotation.</title>
        <authorList>
            <consortium name="The Broad Institute Genomics Platform"/>
            <consortium name="The Broad Institute Genome Sequencing Center for Infectious Disease"/>
            <person name="Wu L."/>
            <person name="Ma J."/>
        </authorList>
    </citation>
    <scope>NUCLEOTIDE SEQUENCE [LARGE SCALE GENOMIC DNA]</scope>
    <source>
        <strain evidence="5">NBRC 107715</strain>
    </source>
</reference>
<evidence type="ECO:0008006" key="6">
    <source>
        <dbReference type="Google" id="ProtNLM"/>
    </source>
</evidence>
<dbReference type="AlphaFoldDB" id="A0A512J369"/>
<name>A0A512J369_9HYPH</name>
<organism evidence="2 4">
    <name type="scientific">Methylobacterium oxalidis</name>
    <dbReference type="NCBI Taxonomy" id="944322"/>
    <lineage>
        <taxon>Bacteria</taxon>
        <taxon>Pseudomonadati</taxon>
        <taxon>Pseudomonadota</taxon>
        <taxon>Alphaproteobacteria</taxon>
        <taxon>Hyphomicrobiales</taxon>
        <taxon>Methylobacteriaceae</taxon>
        <taxon>Methylobacterium</taxon>
    </lineage>
</organism>
<reference evidence="2 4" key="3">
    <citation type="submission" date="2019-07" db="EMBL/GenBank/DDBJ databases">
        <title>Whole genome shotgun sequence of Methylobacterium oxalidis NBRC 107715.</title>
        <authorList>
            <person name="Hosoyama A."/>
            <person name="Uohara A."/>
            <person name="Ohji S."/>
            <person name="Ichikawa N."/>
        </authorList>
    </citation>
    <scope>NUCLEOTIDE SEQUENCE [LARGE SCALE GENOMIC DNA]</scope>
    <source>
        <strain evidence="2 4">NBRC 107715</strain>
    </source>
</reference>
<reference evidence="3" key="1">
    <citation type="journal article" date="2014" name="Int. J. Syst. Evol. Microbiol.">
        <title>Complete genome of a new Firmicutes species belonging to the dominant human colonic microbiota ('Ruminococcus bicirculans') reveals two chromosomes and a selective capacity to utilize plant glucans.</title>
        <authorList>
            <consortium name="NISC Comparative Sequencing Program"/>
            <person name="Wegmann U."/>
            <person name="Louis P."/>
            <person name="Goesmann A."/>
            <person name="Henrissat B."/>
            <person name="Duncan S.H."/>
            <person name="Flint H.J."/>
        </authorList>
    </citation>
    <scope>NUCLEOTIDE SEQUENCE</scope>
    <source>
        <strain evidence="3">NBRC 107715</strain>
    </source>
</reference>
<reference evidence="3" key="4">
    <citation type="submission" date="2023-01" db="EMBL/GenBank/DDBJ databases">
        <title>Draft genome sequence of Methylobacterium oxalidis strain NBRC 107715.</title>
        <authorList>
            <person name="Sun Q."/>
            <person name="Mori K."/>
        </authorList>
    </citation>
    <scope>NUCLEOTIDE SEQUENCE</scope>
    <source>
        <strain evidence="3">NBRC 107715</strain>
    </source>
</reference>
<feature type="transmembrane region" description="Helical" evidence="1">
    <location>
        <begin position="132"/>
        <end position="154"/>
    </location>
</feature>
<dbReference type="OrthoDB" id="277121at2"/>
<feature type="transmembrane region" description="Helical" evidence="1">
    <location>
        <begin position="174"/>
        <end position="192"/>
    </location>
</feature>
<keyword evidence="1" id="KW-0472">Membrane</keyword>
<proteinExistence type="predicted"/>
<evidence type="ECO:0000313" key="2">
    <source>
        <dbReference type="EMBL" id="GEP04404.1"/>
    </source>
</evidence>
<sequence length="264" mass="27115">MAGAWFEPIRAYCERTDPGLWAEPLNAVTNAAFLVAAALAGWRAVRGFGAEAAAMPPAPSPPVRPQRSGEGRRAGAAAIFDPAALALAVLAAVVGVGSFLFHTLAVRWSMLADVIPIALFIYAYFLLAMRRFLGLGIGGATNATLAFAGAGFALEPGLSLASGRALGPATNGSIDYLPALLALLGVGGALLASSAGPERRGAGWRMLAIAALFLLSLIVRTLDQALCPSLPHGTHFLWHLLNAGVLYGLILTALRVRAAGAPAA</sequence>
<comment type="caution">
    <text evidence="2">The sequence shown here is derived from an EMBL/GenBank/DDBJ whole genome shotgun (WGS) entry which is preliminary data.</text>
</comment>
<evidence type="ECO:0000313" key="5">
    <source>
        <dbReference type="Proteomes" id="UP001156856"/>
    </source>
</evidence>
<feature type="transmembrane region" description="Helical" evidence="1">
    <location>
        <begin position="234"/>
        <end position="254"/>
    </location>
</feature>
<dbReference type="Proteomes" id="UP000321960">
    <property type="component" value="Unassembled WGS sequence"/>
</dbReference>
<evidence type="ECO:0000256" key="1">
    <source>
        <dbReference type="SAM" id="Phobius"/>
    </source>
</evidence>
<feature type="transmembrane region" description="Helical" evidence="1">
    <location>
        <begin position="27"/>
        <end position="45"/>
    </location>
</feature>
<dbReference type="EMBL" id="BSPK01000017">
    <property type="protein sequence ID" value="GLS62776.1"/>
    <property type="molecule type" value="Genomic_DNA"/>
</dbReference>
<accession>A0A512J369</accession>
<feature type="transmembrane region" description="Helical" evidence="1">
    <location>
        <begin position="106"/>
        <end position="125"/>
    </location>
</feature>
<feature type="transmembrane region" description="Helical" evidence="1">
    <location>
        <begin position="74"/>
        <end position="100"/>
    </location>
</feature>
<dbReference type="EMBL" id="BJZU01000044">
    <property type="protein sequence ID" value="GEP04404.1"/>
    <property type="molecule type" value="Genomic_DNA"/>
</dbReference>
<keyword evidence="5" id="KW-1185">Reference proteome</keyword>
<dbReference type="RefSeq" id="WP_147026035.1">
    <property type="nucleotide sequence ID" value="NZ_BJZU01000044.1"/>
</dbReference>